<dbReference type="PANTHER" id="PTHR34106:SF5">
    <property type="entry name" value="GLYCOSIDASE"/>
    <property type="match status" value="1"/>
</dbReference>
<evidence type="ECO:0000256" key="1">
    <source>
        <dbReference type="ARBA" id="ARBA00022676"/>
    </source>
</evidence>
<keyword evidence="1" id="KW-0328">Glycosyltransferase</keyword>
<evidence type="ECO:0000313" key="7">
    <source>
        <dbReference type="Proteomes" id="UP001150062"/>
    </source>
</evidence>
<protein>
    <submittedName>
        <fullName evidence="4">Uncharacterized protein</fullName>
    </submittedName>
</protein>
<gene>
    <name evidence="4" type="ORF">M0812_28092</name>
    <name evidence="5" type="ORF">M0813_27613</name>
</gene>
<feature type="signal peptide" evidence="3">
    <location>
        <begin position="1"/>
        <end position="18"/>
    </location>
</feature>
<proteinExistence type="predicted"/>
<dbReference type="Proteomes" id="UP001146793">
    <property type="component" value="Unassembled WGS sequence"/>
</dbReference>
<dbReference type="GO" id="GO:0016757">
    <property type="term" value="F:glycosyltransferase activity"/>
    <property type="evidence" value="ECO:0007669"/>
    <property type="project" value="UniProtKB-KW"/>
</dbReference>
<dbReference type="EMBL" id="JAOAOG010000242">
    <property type="protein sequence ID" value="KAJ6236868.1"/>
    <property type="molecule type" value="Genomic_DNA"/>
</dbReference>
<evidence type="ECO:0000313" key="5">
    <source>
        <dbReference type="EMBL" id="KAJ6236868.1"/>
    </source>
</evidence>
<evidence type="ECO:0000313" key="6">
    <source>
        <dbReference type="Proteomes" id="UP001146793"/>
    </source>
</evidence>
<evidence type="ECO:0000256" key="2">
    <source>
        <dbReference type="ARBA" id="ARBA00022679"/>
    </source>
</evidence>
<dbReference type="AlphaFoldDB" id="A0AAV7YAM9"/>
<organism evidence="4 6">
    <name type="scientific">Anaeramoeba flamelloides</name>
    <dbReference type="NCBI Taxonomy" id="1746091"/>
    <lineage>
        <taxon>Eukaryota</taxon>
        <taxon>Metamonada</taxon>
        <taxon>Anaeramoebidae</taxon>
        <taxon>Anaeramoeba</taxon>
    </lineage>
</organism>
<accession>A0AAV7YAM9</accession>
<dbReference type="InterPro" id="IPR007184">
    <property type="entry name" value="Mannoside_phosphorylase"/>
</dbReference>
<evidence type="ECO:0000313" key="4">
    <source>
        <dbReference type="EMBL" id="KAJ3425647.1"/>
    </source>
</evidence>
<dbReference type="InterPro" id="IPR023296">
    <property type="entry name" value="Glyco_hydro_beta-prop_sf"/>
</dbReference>
<dbReference type="PANTHER" id="PTHR34106">
    <property type="entry name" value="GLYCOSIDASE"/>
    <property type="match status" value="1"/>
</dbReference>
<reference evidence="5" key="1">
    <citation type="submission" date="2022-08" db="EMBL/GenBank/DDBJ databases">
        <title>Novel sulfate-reducing endosymbionts in the free-living metamonad Anaeramoeba.</title>
        <authorList>
            <person name="Jerlstrom-Hultqvist J."/>
            <person name="Cepicka I."/>
            <person name="Gallot-Lavallee L."/>
            <person name="Salas-Leiva D."/>
            <person name="Curtis B.A."/>
            <person name="Zahonova K."/>
            <person name="Pipaliya S."/>
            <person name="Dacks J."/>
            <person name="Roger A.J."/>
        </authorList>
    </citation>
    <scope>NUCLEOTIDE SEQUENCE</scope>
    <source>
        <strain evidence="5">Schooner1</strain>
    </source>
</reference>
<feature type="chain" id="PRO_5043541035" evidence="3">
    <location>
        <begin position="19"/>
        <end position="353"/>
    </location>
</feature>
<dbReference type="Gene3D" id="2.115.10.20">
    <property type="entry name" value="Glycosyl hydrolase domain, family 43"/>
    <property type="match status" value="1"/>
</dbReference>
<dbReference type="Proteomes" id="UP001150062">
    <property type="component" value="Unassembled WGS sequence"/>
</dbReference>
<reference evidence="4" key="2">
    <citation type="submission" date="2022-08" db="EMBL/GenBank/DDBJ databases">
        <title>Novel sulphate-reducing endosymbionts in the free-living metamonad Anaeramoeba.</title>
        <authorList>
            <person name="Jerlstrom-Hultqvist J."/>
            <person name="Cepicka I."/>
            <person name="Gallot-Lavallee L."/>
            <person name="Salas-Leiva D."/>
            <person name="Curtis B.A."/>
            <person name="Zahonova K."/>
            <person name="Pipaliya S."/>
            <person name="Dacks J."/>
            <person name="Roger A.J."/>
        </authorList>
    </citation>
    <scope>NUCLEOTIDE SEQUENCE</scope>
    <source>
        <strain evidence="4">Busselton2</strain>
    </source>
</reference>
<sequence>MKYLFTFFFLIFSHQVFTKYVVSVERVNQGDPLFNSQDGKQDFSYNYNPAYVPLYSSGKLVWDALLVRSQESDGSEYGVKPSQITFSASKKQIISLDDIKFEDITNGSVVLKPEGSAESFGVEDPRLAYNKNNKLYYLLYSAVETLSDGAPLSRLSLATSPTPHTASSWIRKGPLFPSLGWSKSGALLIRDEAPHYLFFGDSHSVNGLQLAITDDLKTFQLQDGVWLPMRESNFDSKLVEAGPPPLQLSDGNYLFIYNSAKEHPSTKPNYSSYYQPGFVILDKDDPTKILQRSDTPIMSPKLGWEIGEKPWLGLTPNVVFIEGMKPLGNDKFLIFYGGADSVVGTAEITVKIE</sequence>
<keyword evidence="7" id="KW-1185">Reference proteome</keyword>
<dbReference type="EMBL" id="JANTQA010000070">
    <property type="protein sequence ID" value="KAJ3425647.1"/>
    <property type="molecule type" value="Genomic_DNA"/>
</dbReference>
<dbReference type="SUPFAM" id="SSF75005">
    <property type="entry name" value="Arabinanase/levansucrase/invertase"/>
    <property type="match status" value="1"/>
</dbReference>
<keyword evidence="3" id="KW-0732">Signal</keyword>
<dbReference type="Pfam" id="PF04041">
    <property type="entry name" value="Glyco_hydro_130"/>
    <property type="match status" value="1"/>
</dbReference>
<keyword evidence="2" id="KW-0808">Transferase</keyword>
<evidence type="ECO:0000256" key="3">
    <source>
        <dbReference type="SAM" id="SignalP"/>
    </source>
</evidence>
<name>A0AAV7YAM9_9EUKA</name>
<comment type="caution">
    <text evidence="4">The sequence shown here is derived from an EMBL/GenBank/DDBJ whole genome shotgun (WGS) entry which is preliminary data.</text>
</comment>